<sequence length="252" mass="28602">MKVTLFGPRVDGSYILRIEGKPNGQSHKVKGHVELNVKSGDLHRVLAEQKLYDDIAALKLAHFVGYIGENQARKAAIAGDLLSKGYIKNTGKKAIPFLSKYYGEKQIAEVFSLQNAQRHGIDLICRVKPYPPKPKWITIETKTTMRNNFGKYATPKSAATSNYQKDPINNLEKHALFAKDSPNEYFIDSKSHNILKELLSDIDKNKQKKYKEKNDNEELIQAFKLTLGIDSNFNVAHNSKYNQIYIFEGLTK</sequence>
<evidence type="ECO:0000313" key="2">
    <source>
        <dbReference type="Proteomes" id="UP000010290"/>
    </source>
</evidence>
<name>K8W646_9GAMM</name>
<dbReference type="PATRIC" id="fig|1141660.3.peg.2727"/>
<proteinExistence type="predicted"/>
<dbReference type="Proteomes" id="UP000010290">
    <property type="component" value="Chromosome"/>
</dbReference>
<organism evidence="1 2">
    <name type="scientific">Providencia sneebia DSM 19967</name>
    <dbReference type="NCBI Taxonomy" id="1141660"/>
    <lineage>
        <taxon>Bacteria</taxon>
        <taxon>Pseudomonadati</taxon>
        <taxon>Pseudomonadota</taxon>
        <taxon>Gammaproteobacteria</taxon>
        <taxon>Enterobacterales</taxon>
        <taxon>Morganellaceae</taxon>
        <taxon>Providencia</taxon>
    </lineage>
</organism>
<dbReference type="OrthoDB" id="6466635at2"/>
<dbReference type="AlphaFoldDB" id="K8W646"/>
<gene>
    <name evidence="1" type="ORF">OO7_13634</name>
</gene>
<accession>K8W646</accession>
<dbReference type="RefSeq" id="WP_008916480.1">
    <property type="nucleotide sequence ID" value="NZ_CM001773.1"/>
</dbReference>
<dbReference type="EMBL" id="AKKN01000010">
    <property type="protein sequence ID" value="EKT56014.1"/>
    <property type="molecule type" value="Genomic_DNA"/>
</dbReference>
<reference evidence="1 2" key="1">
    <citation type="journal article" date="2012" name="BMC Genomics">
        <title>Comparative genomics of bacteria in the genus Providencia isolated from wild Drosophila melanogaster.</title>
        <authorList>
            <person name="Galac M.R."/>
            <person name="Lazzaro B.P."/>
        </authorList>
    </citation>
    <scope>NUCLEOTIDE SEQUENCE [LARGE SCALE GENOMIC DNA]</scope>
    <source>
        <strain evidence="1 2">DSM 19967</strain>
    </source>
</reference>
<keyword evidence="2" id="KW-1185">Reference proteome</keyword>
<protein>
    <submittedName>
        <fullName evidence="1">Uncharacterized protein</fullName>
    </submittedName>
</protein>
<comment type="caution">
    <text evidence="1">The sequence shown here is derived from an EMBL/GenBank/DDBJ whole genome shotgun (WGS) entry which is preliminary data.</text>
</comment>
<dbReference type="HOGENOM" id="CLU_096467_0_0_6"/>
<evidence type="ECO:0000313" key="1">
    <source>
        <dbReference type="EMBL" id="EKT56014.1"/>
    </source>
</evidence>